<evidence type="ECO:0000256" key="2">
    <source>
        <dbReference type="SAM" id="Phobius"/>
    </source>
</evidence>
<feature type="domain" description="HTH cro/C1-type" evidence="3">
    <location>
        <begin position="10"/>
        <end position="64"/>
    </location>
</feature>
<dbReference type="InterPro" id="IPR010982">
    <property type="entry name" value="Lambda_DNA-bd_dom_sf"/>
</dbReference>
<name>A0A9D1HUE8_9BACT</name>
<reference evidence="4" key="1">
    <citation type="submission" date="2020-10" db="EMBL/GenBank/DDBJ databases">
        <authorList>
            <person name="Gilroy R."/>
        </authorList>
    </citation>
    <scope>NUCLEOTIDE SEQUENCE</scope>
    <source>
        <strain evidence="4">CHK197-8231</strain>
    </source>
</reference>
<dbReference type="CDD" id="cd00093">
    <property type="entry name" value="HTH_XRE"/>
    <property type="match status" value="1"/>
</dbReference>
<dbReference type="Proteomes" id="UP000824087">
    <property type="component" value="Unassembled WGS sequence"/>
</dbReference>
<proteinExistence type="predicted"/>
<reference evidence="4" key="2">
    <citation type="journal article" date="2021" name="PeerJ">
        <title>Extensive microbial diversity within the chicken gut microbiome revealed by metagenomics and culture.</title>
        <authorList>
            <person name="Gilroy R."/>
            <person name="Ravi A."/>
            <person name="Getino M."/>
            <person name="Pursley I."/>
            <person name="Horton D.L."/>
            <person name="Alikhan N.F."/>
            <person name="Baker D."/>
            <person name="Gharbi K."/>
            <person name="Hall N."/>
            <person name="Watson M."/>
            <person name="Adriaenssens E.M."/>
            <person name="Foster-Nyarko E."/>
            <person name="Jarju S."/>
            <person name="Secka A."/>
            <person name="Antonio M."/>
            <person name="Oren A."/>
            <person name="Chaudhuri R.R."/>
            <person name="La Ragione R."/>
            <person name="Hildebrand F."/>
            <person name="Pallen M.J."/>
        </authorList>
    </citation>
    <scope>NUCLEOTIDE SEQUENCE</scope>
    <source>
        <strain evidence="4">CHK197-8231</strain>
    </source>
</reference>
<dbReference type="GO" id="GO:0003677">
    <property type="term" value="F:DNA binding"/>
    <property type="evidence" value="ECO:0007669"/>
    <property type="project" value="UniProtKB-KW"/>
</dbReference>
<comment type="caution">
    <text evidence="4">The sequence shown here is derived from an EMBL/GenBank/DDBJ whole genome shotgun (WGS) entry which is preliminary data.</text>
</comment>
<feature type="transmembrane region" description="Helical" evidence="2">
    <location>
        <begin position="100"/>
        <end position="120"/>
    </location>
</feature>
<dbReference type="Pfam" id="PF01381">
    <property type="entry name" value="HTH_3"/>
    <property type="match status" value="1"/>
</dbReference>
<evidence type="ECO:0000259" key="3">
    <source>
        <dbReference type="PROSITE" id="PS50943"/>
    </source>
</evidence>
<dbReference type="PANTHER" id="PTHR46558:SF11">
    <property type="entry name" value="HTH-TYPE TRANSCRIPTIONAL REGULATOR XRE"/>
    <property type="match status" value="1"/>
</dbReference>
<gene>
    <name evidence="4" type="ORF">IAD49_02775</name>
</gene>
<feature type="transmembrane region" description="Helical" evidence="2">
    <location>
        <begin position="155"/>
        <end position="177"/>
    </location>
</feature>
<keyword evidence="2" id="KW-1133">Transmembrane helix</keyword>
<dbReference type="SUPFAM" id="SSF47413">
    <property type="entry name" value="lambda repressor-like DNA-binding domains"/>
    <property type="match status" value="1"/>
</dbReference>
<dbReference type="PANTHER" id="PTHR46558">
    <property type="entry name" value="TRACRIPTIONAL REGULATORY PROTEIN-RELATED-RELATED"/>
    <property type="match status" value="1"/>
</dbReference>
<sequence>MNQEKIGKFIAQCRKEKNMTQRELSETLGVSDRTVGNWENGRNMPDLSLFKPLCNELDISVNDLMSGEKVQEKEYQEKLEENIINTIDYTNKKIENKNNFIGLILMVFGAFISITAIGIFPSESSWGSIYSVFGAIISLMGVSKFTKRFTYPKRLMCNFSYFLIFVVVLMAVDYIGVVRIHQAPRFSLVKVSGEHVMYYDTPFYDVIRCNVNKDNETFKVMKNQKYDRDNIDHFCK</sequence>
<evidence type="ECO:0000256" key="1">
    <source>
        <dbReference type="ARBA" id="ARBA00023125"/>
    </source>
</evidence>
<feature type="transmembrane region" description="Helical" evidence="2">
    <location>
        <begin position="126"/>
        <end position="143"/>
    </location>
</feature>
<evidence type="ECO:0000313" key="4">
    <source>
        <dbReference type="EMBL" id="HIU22487.1"/>
    </source>
</evidence>
<keyword evidence="2" id="KW-0472">Membrane</keyword>
<dbReference type="SMART" id="SM00530">
    <property type="entry name" value="HTH_XRE"/>
    <property type="match status" value="1"/>
</dbReference>
<keyword evidence="1" id="KW-0238">DNA-binding</keyword>
<dbReference type="PROSITE" id="PS50943">
    <property type="entry name" value="HTH_CROC1"/>
    <property type="match status" value="1"/>
</dbReference>
<dbReference type="EMBL" id="DVML01000017">
    <property type="protein sequence ID" value="HIU22487.1"/>
    <property type="molecule type" value="Genomic_DNA"/>
</dbReference>
<dbReference type="AlphaFoldDB" id="A0A9D1HUE8"/>
<accession>A0A9D1HUE8</accession>
<keyword evidence="2" id="KW-0812">Transmembrane</keyword>
<evidence type="ECO:0000313" key="5">
    <source>
        <dbReference type="Proteomes" id="UP000824087"/>
    </source>
</evidence>
<organism evidence="4 5">
    <name type="scientific">Candidatus Fimihabitans intestinipullorum</name>
    <dbReference type="NCBI Taxonomy" id="2840820"/>
    <lineage>
        <taxon>Bacteria</taxon>
        <taxon>Bacillati</taxon>
        <taxon>Mycoplasmatota</taxon>
        <taxon>Mycoplasmatota incertae sedis</taxon>
        <taxon>Candidatus Fimihabitans</taxon>
    </lineage>
</organism>
<dbReference type="InterPro" id="IPR001387">
    <property type="entry name" value="Cro/C1-type_HTH"/>
</dbReference>
<protein>
    <submittedName>
        <fullName evidence="4">Helix-turn-helix transcriptional regulator</fullName>
    </submittedName>
</protein>
<dbReference type="Gene3D" id="1.10.260.40">
    <property type="entry name" value="lambda repressor-like DNA-binding domains"/>
    <property type="match status" value="1"/>
</dbReference>